<dbReference type="AlphaFoldDB" id="A0A382EKV8"/>
<sequence length="63" mass="7477">MTVLILVTGLVLGMFVYEPSWFDTRPHYYHMTYNSKKQCQEAREMVKDKGTVCTDKHDLYQTK</sequence>
<accession>A0A382EKV8</accession>
<evidence type="ECO:0000313" key="1">
    <source>
        <dbReference type="EMBL" id="SVB51330.1"/>
    </source>
</evidence>
<proteinExistence type="predicted"/>
<protein>
    <submittedName>
        <fullName evidence="1">Uncharacterized protein</fullName>
    </submittedName>
</protein>
<organism evidence="1">
    <name type="scientific">marine metagenome</name>
    <dbReference type="NCBI Taxonomy" id="408172"/>
    <lineage>
        <taxon>unclassified sequences</taxon>
        <taxon>metagenomes</taxon>
        <taxon>ecological metagenomes</taxon>
    </lineage>
</organism>
<name>A0A382EKV8_9ZZZZ</name>
<dbReference type="EMBL" id="UINC01045053">
    <property type="protein sequence ID" value="SVB51330.1"/>
    <property type="molecule type" value="Genomic_DNA"/>
</dbReference>
<gene>
    <name evidence="1" type="ORF">METZ01_LOCUS204184</name>
</gene>
<reference evidence="1" key="1">
    <citation type="submission" date="2018-05" db="EMBL/GenBank/DDBJ databases">
        <authorList>
            <person name="Lanie J.A."/>
            <person name="Ng W.-L."/>
            <person name="Kazmierczak K.M."/>
            <person name="Andrzejewski T.M."/>
            <person name="Davidsen T.M."/>
            <person name="Wayne K.J."/>
            <person name="Tettelin H."/>
            <person name="Glass J.I."/>
            <person name="Rusch D."/>
            <person name="Podicherti R."/>
            <person name="Tsui H.-C.T."/>
            <person name="Winkler M.E."/>
        </authorList>
    </citation>
    <scope>NUCLEOTIDE SEQUENCE</scope>
</reference>